<dbReference type="AlphaFoldDB" id="A0A7X0MDP1"/>
<sequence>MHSLPNFAHLHFNKTSEELGDIEKRVLRKAHERKIISTDVNAALSADASTGQRLADSIARVGGSWSFIICFLLFLVFWCVVNTVLLATGAFDPYPFIFLNLVLSMLAAIQAPIIMMSQNRQAERDRFEATKDYEVNLKAELEVLSLHQKIDMQVLTELALVREEISRLNKLVAEKGDA</sequence>
<accession>A0A7X0MDP1</accession>
<evidence type="ECO:0000313" key="3">
    <source>
        <dbReference type="Proteomes" id="UP000565576"/>
    </source>
</evidence>
<dbReference type="PANTHER" id="PTHR41386">
    <property type="entry name" value="INTEGRAL MEMBRANE PROTEIN-RELATED"/>
    <property type="match status" value="1"/>
</dbReference>
<keyword evidence="1" id="KW-0812">Transmembrane</keyword>
<feature type="transmembrane region" description="Helical" evidence="1">
    <location>
        <begin position="97"/>
        <end position="116"/>
    </location>
</feature>
<dbReference type="Proteomes" id="UP000565576">
    <property type="component" value="Unassembled WGS sequence"/>
</dbReference>
<evidence type="ECO:0000313" key="2">
    <source>
        <dbReference type="EMBL" id="MBB6485183.1"/>
    </source>
</evidence>
<gene>
    <name evidence="2" type="ORF">GGD46_002463</name>
</gene>
<keyword evidence="1" id="KW-0472">Membrane</keyword>
<dbReference type="EMBL" id="JACHBG010000004">
    <property type="protein sequence ID" value="MBB6485183.1"/>
    <property type="molecule type" value="Genomic_DNA"/>
</dbReference>
<evidence type="ECO:0000256" key="1">
    <source>
        <dbReference type="SAM" id="Phobius"/>
    </source>
</evidence>
<protein>
    <submittedName>
        <fullName evidence="2">Putative membrane protein</fullName>
    </submittedName>
</protein>
<dbReference type="InterPro" id="IPR010406">
    <property type="entry name" value="DUF1003"/>
</dbReference>
<dbReference type="Pfam" id="PF06210">
    <property type="entry name" value="DUF1003"/>
    <property type="match status" value="1"/>
</dbReference>
<organism evidence="2 3">
    <name type="scientific">Rhizobium lusitanum</name>
    <dbReference type="NCBI Taxonomy" id="293958"/>
    <lineage>
        <taxon>Bacteria</taxon>
        <taxon>Pseudomonadati</taxon>
        <taxon>Pseudomonadota</taxon>
        <taxon>Alphaproteobacteria</taxon>
        <taxon>Hyphomicrobiales</taxon>
        <taxon>Rhizobiaceae</taxon>
        <taxon>Rhizobium/Agrobacterium group</taxon>
        <taxon>Rhizobium</taxon>
    </lineage>
</organism>
<comment type="caution">
    <text evidence="2">The sequence shown here is derived from an EMBL/GenBank/DDBJ whole genome shotgun (WGS) entry which is preliminary data.</text>
</comment>
<dbReference type="PANTHER" id="PTHR41386:SF1">
    <property type="entry name" value="MEMBRANE PROTEIN"/>
    <property type="match status" value="1"/>
</dbReference>
<name>A0A7X0MDP1_9HYPH</name>
<dbReference type="RefSeq" id="WP_184704011.1">
    <property type="nucleotide sequence ID" value="NZ_JACHBG010000004.1"/>
</dbReference>
<reference evidence="2 3" key="1">
    <citation type="submission" date="2020-08" db="EMBL/GenBank/DDBJ databases">
        <title>Genomic Encyclopedia of Type Strains, Phase IV (KMG-V): Genome sequencing to study the core and pangenomes of soil and plant-associated prokaryotes.</title>
        <authorList>
            <person name="Whitman W."/>
        </authorList>
    </citation>
    <scope>NUCLEOTIDE SEQUENCE [LARGE SCALE GENOMIC DNA]</scope>
    <source>
        <strain evidence="2 3">SEMIA 4060</strain>
    </source>
</reference>
<feature type="transmembrane region" description="Helical" evidence="1">
    <location>
        <begin position="67"/>
        <end position="91"/>
    </location>
</feature>
<keyword evidence="1" id="KW-1133">Transmembrane helix</keyword>
<proteinExistence type="predicted"/>